<dbReference type="Pfam" id="PF08241">
    <property type="entry name" value="Methyltransf_11"/>
    <property type="match status" value="1"/>
</dbReference>
<dbReference type="Gene3D" id="3.40.50.150">
    <property type="entry name" value="Vaccinia Virus protein VP39"/>
    <property type="match status" value="1"/>
</dbReference>
<dbReference type="CDD" id="cd02440">
    <property type="entry name" value="AdoMet_MTases"/>
    <property type="match status" value="1"/>
</dbReference>
<comment type="caution">
    <text evidence="3">The sequence shown here is derived from an EMBL/GenBank/DDBJ whole genome shotgun (WGS) entry which is preliminary data.</text>
</comment>
<evidence type="ECO:0000313" key="4">
    <source>
        <dbReference type="Proteomes" id="UP001515480"/>
    </source>
</evidence>
<dbReference type="InterPro" id="IPR013216">
    <property type="entry name" value="Methyltransf_11"/>
</dbReference>
<accession>A0AB34JNU3</accession>
<feature type="signal peptide" evidence="1">
    <location>
        <begin position="1"/>
        <end position="19"/>
    </location>
</feature>
<dbReference type="Proteomes" id="UP001515480">
    <property type="component" value="Unassembled WGS sequence"/>
</dbReference>
<feature type="domain" description="Methyltransferase type 11" evidence="2">
    <location>
        <begin position="124"/>
        <end position="188"/>
    </location>
</feature>
<protein>
    <recommendedName>
        <fullName evidence="2">Methyltransferase type 11 domain-containing protein</fullName>
    </recommendedName>
</protein>
<evidence type="ECO:0000256" key="1">
    <source>
        <dbReference type="SAM" id="SignalP"/>
    </source>
</evidence>
<dbReference type="PANTHER" id="PTHR43036:SF2">
    <property type="entry name" value="OS04G0481300 PROTEIN"/>
    <property type="match status" value="1"/>
</dbReference>
<sequence>MAVAALASGWLSLLQPSRTCPAYRRGACVMLEPTRKAFAPSDFPASWPYTLDDFSRLDESADIQFYSSPRFVTHIDDGAIAALTAYYKRELPEGSDLLDMCSSWISHLPDDVTYGKAVGVGMNARELEANPRLTEFVQADLNRQPQLSFPDATFDAVLCAVSIDYLVKPLEILREVHRVLRPGGRAIFSFSDRFFPSKAIKMWLQADDEGRQRITASYFMYAPAGGWTDVTAETLPEAKRVAAPKQEGFLGALLNLDAAISSFISRGDPMFVVSAVKATR</sequence>
<feature type="chain" id="PRO_5044266334" description="Methyltransferase type 11 domain-containing protein" evidence="1">
    <location>
        <begin position="20"/>
        <end position="280"/>
    </location>
</feature>
<reference evidence="3 4" key="1">
    <citation type="journal article" date="2024" name="Science">
        <title>Giant polyketide synthase enzymes in the biosynthesis of giant marine polyether toxins.</title>
        <authorList>
            <person name="Fallon T.R."/>
            <person name="Shende V.V."/>
            <person name="Wierzbicki I.H."/>
            <person name="Pendleton A.L."/>
            <person name="Watervoot N.F."/>
            <person name="Auber R.P."/>
            <person name="Gonzalez D.J."/>
            <person name="Wisecaver J.H."/>
            <person name="Moore B.S."/>
        </authorList>
    </citation>
    <scope>NUCLEOTIDE SEQUENCE [LARGE SCALE GENOMIC DNA]</scope>
    <source>
        <strain evidence="3 4">12B1</strain>
    </source>
</reference>
<proteinExistence type="predicted"/>
<organism evidence="3 4">
    <name type="scientific">Prymnesium parvum</name>
    <name type="common">Toxic golden alga</name>
    <dbReference type="NCBI Taxonomy" id="97485"/>
    <lineage>
        <taxon>Eukaryota</taxon>
        <taxon>Haptista</taxon>
        <taxon>Haptophyta</taxon>
        <taxon>Prymnesiophyceae</taxon>
        <taxon>Prymnesiales</taxon>
        <taxon>Prymnesiaceae</taxon>
        <taxon>Prymnesium</taxon>
    </lineage>
</organism>
<dbReference type="EMBL" id="JBGBPQ010000006">
    <property type="protein sequence ID" value="KAL1523130.1"/>
    <property type="molecule type" value="Genomic_DNA"/>
</dbReference>
<dbReference type="AlphaFoldDB" id="A0AB34JNU3"/>
<evidence type="ECO:0000259" key="2">
    <source>
        <dbReference type="Pfam" id="PF08241"/>
    </source>
</evidence>
<dbReference type="PANTHER" id="PTHR43036">
    <property type="entry name" value="OSJNBB0011N17.9 PROTEIN"/>
    <property type="match status" value="1"/>
</dbReference>
<keyword evidence="4" id="KW-1185">Reference proteome</keyword>
<dbReference type="SUPFAM" id="SSF53335">
    <property type="entry name" value="S-adenosyl-L-methionine-dependent methyltransferases"/>
    <property type="match status" value="1"/>
</dbReference>
<name>A0AB34JNU3_PRYPA</name>
<dbReference type="GO" id="GO:0008757">
    <property type="term" value="F:S-adenosylmethionine-dependent methyltransferase activity"/>
    <property type="evidence" value="ECO:0007669"/>
    <property type="project" value="InterPro"/>
</dbReference>
<dbReference type="InterPro" id="IPR029063">
    <property type="entry name" value="SAM-dependent_MTases_sf"/>
</dbReference>
<evidence type="ECO:0000313" key="3">
    <source>
        <dbReference type="EMBL" id="KAL1523130.1"/>
    </source>
</evidence>
<gene>
    <name evidence="3" type="ORF">AB1Y20_018086</name>
</gene>
<keyword evidence="1" id="KW-0732">Signal</keyword>